<organism evidence="1 2">
    <name type="scientific">Caerostris extrusa</name>
    <name type="common">Bark spider</name>
    <name type="synonym">Caerostris bankana</name>
    <dbReference type="NCBI Taxonomy" id="172846"/>
    <lineage>
        <taxon>Eukaryota</taxon>
        <taxon>Metazoa</taxon>
        <taxon>Ecdysozoa</taxon>
        <taxon>Arthropoda</taxon>
        <taxon>Chelicerata</taxon>
        <taxon>Arachnida</taxon>
        <taxon>Araneae</taxon>
        <taxon>Araneomorphae</taxon>
        <taxon>Entelegynae</taxon>
        <taxon>Araneoidea</taxon>
        <taxon>Araneidae</taxon>
        <taxon>Caerostris</taxon>
    </lineage>
</organism>
<protein>
    <submittedName>
        <fullName evidence="1">Uncharacterized protein</fullName>
    </submittedName>
</protein>
<reference evidence="1 2" key="1">
    <citation type="submission" date="2021-06" db="EMBL/GenBank/DDBJ databases">
        <title>Caerostris extrusa draft genome.</title>
        <authorList>
            <person name="Kono N."/>
            <person name="Arakawa K."/>
        </authorList>
    </citation>
    <scope>NUCLEOTIDE SEQUENCE [LARGE SCALE GENOMIC DNA]</scope>
</reference>
<evidence type="ECO:0000313" key="2">
    <source>
        <dbReference type="Proteomes" id="UP001054945"/>
    </source>
</evidence>
<name>A0AAV4VDA8_CAEEX</name>
<dbReference type="AlphaFoldDB" id="A0AAV4VDA8"/>
<proteinExistence type="predicted"/>
<gene>
    <name evidence="1" type="ORF">CEXT_479611</name>
</gene>
<accession>A0AAV4VDA8</accession>
<dbReference type="Proteomes" id="UP001054945">
    <property type="component" value="Unassembled WGS sequence"/>
</dbReference>
<dbReference type="EMBL" id="BPLR01014372">
    <property type="protein sequence ID" value="GIY68391.1"/>
    <property type="molecule type" value="Genomic_DNA"/>
</dbReference>
<evidence type="ECO:0000313" key="1">
    <source>
        <dbReference type="EMBL" id="GIY68391.1"/>
    </source>
</evidence>
<keyword evidence="2" id="KW-1185">Reference proteome</keyword>
<sequence>MMAKINKLSHQLRLQILYKYSARNPFIENSITFIINSLKASREKQGLHSLIMKSTQMKTGTIKLHYQVTSAKSLHFPPTIPSTRSFSILCLSNTDQPHIYWMSVWRLQFPLS</sequence>
<comment type="caution">
    <text evidence="1">The sequence shown here is derived from an EMBL/GenBank/DDBJ whole genome shotgun (WGS) entry which is preliminary data.</text>
</comment>